<dbReference type="Proteomes" id="UP000650524">
    <property type="component" value="Unassembled WGS sequence"/>
</dbReference>
<dbReference type="GO" id="GO:0009103">
    <property type="term" value="P:lipopolysaccharide biosynthetic process"/>
    <property type="evidence" value="ECO:0007669"/>
    <property type="project" value="TreeGrafter"/>
</dbReference>
<gene>
    <name evidence="3" type="ORF">H8E19_00305</name>
</gene>
<evidence type="ECO:0000313" key="4">
    <source>
        <dbReference type="Proteomes" id="UP000650524"/>
    </source>
</evidence>
<dbReference type="Pfam" id="PF00534">
    <property type="entry name" value="Glycos_transf_1"/>
    <property type="match status" value="1"/>
</dbReference>
<dbReference type="EMBL" id="JACNJD010000022">
    <property type="protein sequence ID" value="MBC8175814.1"/>
    <property type="molecule type" value="Genomic_DNA"/>
</dbReference>
<dbReference type="FunFam" id="3.40.50.2000:FF:000119">
    <property type="entry name" value="Glycosyl transferase group 1"/>
    <property type="match status" value="1"/>
</dbReference>
<evidence type="ECO:0000313" key="3">
    <source>
        <dbReference type="EMBL" id="MBC8175814.1"/>
    </source>
</evidence>
<dbReference type="PANTHER" id="PTHR46401:SF2">
    <property type="entry name" value="GLYCOSYLTRANSFERASE WBBK-RELATED"/>
    <property type="match status" value="1"/>
</dbReference>
<dbReference type="AlphaFoldDB" id="A0A8J6MYY4"/>
<reference evidence="3 4" key="1">
    <citation type="submission" date="2020-08" db="EMBL/GenBank/DDBJ databases">
        <title>Bridging the membrane lipid divide: bacteria of the FCB group superphylum have the potential to synthesize archaeal ether lipids.</title>
        <authorList>
            <person name="Villanueva L."/>
            <person name="Von Meijenfeldt F.A.B."/>
            <person name="Westbye A.B."/>
            <person name="Yadav S."/>
            <person name="Hopmans E.C."/>
            <person name="Dutilh B.E."/>
            <person name="Sinninghe Damste J.S."/>
        </authorList>
    </citation>
    <scope>NUCLEOTIDE SEQUENCE [LARGE SCALE GENOMIC DNA]</scope>
    <source>
        <strain evidence="3">NIOZ-UU27</strain>
    </source>
</reference>
<sequence>MKIGFDISQTGNNKAGCGYFADSLIQTLICRYTENKYVLYPHFGTSFWDPKGESTTRKFDRPHVTRKIIGKDYAKSMAFWGNLPDDGEKDLGNPDIIHSNNYSCPSGLRQSRLVYTLYDLSFLEYPDLTTEENRGKCFEGVFSASIYADFIVSISHYSRKKFLEIFPHYPDGRIRVVPLGSRFLSEKTGRRQGQALKGLQAGEFWLAVGTLEPRKNLRRLLRAFSDYVRQSNSPRPLALAGGKGWLEEDLEEFIRGLGVTNNVRILGYVSDQELAWLYRNCFCFVYPSLYEGFGLPVLEAMGQGAAVITSNTTSLPEVAGDAAHHIDPFDEHDMTKAFLKLSSDGVYREELQKKAAIRAKRFSWEKSAEEVLAIYKQVIAMPKLGA</sequence>
<dbReference type="GO" id="GO:0016757">
    <property type="term" value="F:glycosyltransferase activity"/>
    <property type="evidence" value="ECO:0007669"/>
    <property type="project" value="InterPro"/>
</dbReference>
<accession>A0A8J6MYY4</accession>
<evidence type="ECO:0000256" key="1">
    <source>
        <dbReference type="ARBA" id="ARBA00022679"/>
    </source>
</evidence>
<dbReference type="Gene3D" id="3.40.50.2000">
    <property type="entry name" value="Glycogen Phosphorylase B"/>
    <property type="match status" value="2"/>
</dbReference>
<organism evidence="3 4">
    <name type="scientific">Candidatus Desulfacyla euxinica</name>
    <dbReference type="NCBI Taxonomy" id="2841693"/>
    <lineage>
        <taxon>Bacteria</taxon>
        <taxon>Deltaproteobacteria</taxon>
        <taxon>Candidatus Desulfacyla</taxon>
    </lineage>
</organism>
<name>A0A8J6MYY4_9DELT</name>
<dbReference type="CDD" id="cd03809">
    <property type="entry name" value="GT4_MtfB-like"/>
    <property type="match status" value="1"/>
</dbReference>
<dbReference type="InterPro" id="IPR001296">
    <property type="entry name" value="Glyco_trans_1"/>
</dbReference>
<comment type="caution">
    <text evidence="3">The sequence shown here is derived from an EMBL/GenBank/DDBJ whole genome shotgun (WGS) entry which is preliminary data.</text>
</comment>
<protein>
    <submittedName>
        <fullName evidence="3">Glycosyltransferase family 4 protein</fullName>
    </submittedName>
</protein>
<feature type="domain" description="Glycosyl transferase family 1" evidence="2">
    <location>
        <begin position="204"/>
        <end position="355"/>
    </location>
</feature>
<dbReference type="SUPFAM" id="SSF53756">
    <property type="entry name" value="UDP-Glycosyltransferase/glycogen phosphorylase"/>
    <property type="match status" value="1"/>
</dbReference>
<keyword evidence="1" id="KW-0808">Transferase</keyword>
<evidence type="ECO:0000259" key="2">
    <source>
        <dbReference type="Pfam" id="PF00534"/>
    </source>
</evidence>
<dbReference type="PANTHER" id="PTHR46401">
    <property type="entry name" value="GLYCOSYLTRANSFERASE WBBK-RELATED"/>
    <property type="match status" value="1"/>
</dbReference>
<proteinExistence type="predicted"/>